<feature type="region of interest" description="Disordered" evidence="1">
    <location>
        <begin position="285"/>
        <end position="310"/>
    </location>
</feature>
<sequence>MGPLGRTLGQKGMATPVVHDQGRQGQTRAYLGLPLGPLRPLQINRAWHGISTLNIKRPPGGHNFSHCWFPSGVWGSLQKGFTGHFLVVPRSIIHHQQRFGNWSICTKNAPSRRQGEMKKPTSAEAMSGSYPSPDSDRDVVSSAASTEAETLPATERDSTSCEPVPTNAQQKGSRRRKSHSPEAWEAVKADIARLYLEENRRLKDVMAILEEQRGFWASPKMYKTKLTQWKFFKNNRQTDVANLLYLQRHRLALGKESTFRRNGRTVDVAAYIRRKGLRPVDLLEAADSGDLPPTLRCRTPPPPPPPPPPLLPRDIGAPDDFMLHEAFVHWSLDHPLMPPQLDAYYFKELDLYHESDAMRSVTLLTHGCWLLSIGKMREGGGFCRLAFSTIDRVLDKSAHFAVYELLGVVSRYPVPEIQRMLWTFLSNYAAKIGGVNEKLRHVLAAFAKLSRNYSIGHNVEMLQWSRRFASEQSNGTFDGKPFDYTLIRPWDILPMNRSYYHRYYLNQGTWQADRITSATIYSPEGDGDPWDMRADLLVIFGNQTAWLDDRISAMALKMLEQVPPDRPLGYLHFICFYALAQNNRARCRGGNPQFNPDHKLAREYLRRAAEVQSVAWEAGKNYYETLTLLETWHREAGDEIEAQTTRIKRDVECEKAFKNLCL</sequence>
<dbReference type="AlphaFoldDB" id="A0A553I0A6"/>
<feature type="compositionally biased region" description="Pro residues" evidence="1">
    <location>
        <begin position="299"/>
        <end position="310"/>
    </location>
</feature>
<proteinExistence type="predicted"/>
<dbReference type="PANTHER" id="PTHR38788:SF3">
    <property type="entry name" value="CLR5 DOMAIN-CONTAINING PROTEIN"/>
    <property type="match status" value="1"/>
</dbReference>
<dbReference type="Proteomes" id="UP000319160">
    <property type="component" value="Unassembled WGS sequence"/>
</dbReference>
<gene>
    <name evidence="3" type="ORF">FHL15_005593</name>
</gene>
<accession>A0A553I0A6</accession>
<dbReference type="STRING" id="2512241.A0A553I0A6"/>
<organism evidence="3 4">
    <name type="scientific">Xylaria flabelliformis</name>
    <dbReference type="NCBI Taxonomy" id="2512241"/>
    <lineage>
        <taxon>Eukaryota</taxon>
        <taxon>Fungi</taxon>
        <taxon>Dikarya</taxon>
        <taxon>Ascomycota</taxon>
        <taxon>Pezizomycotina</taxon>
        <taxon>Sordariomycetes</taxon>
        <taxon>Xylariomycetidae</taxon>
        <taxon>Xylariales</taxon>
        <taxon>Xylariaceae</taxon>
        <taxon>Xylaria</taxon>
    </lineage>
</organism>
<evidence type="ECO:0000313" key="3">
    <source>
        <dbReference type="EMBL" id="TRX93621.1"/>
    </source>
</evidence>
<evidence type="ECO:0000259" key="2">
    <source>
        <dbReference type="Pfam" id="PF14420"/>
    </source>
</evidence>
<dbReference type="OrthoDB" id="4115389at2759"/>
<evidence type="ECO:0000256" key="1">
    <source>
        <dbReference type="SAM" id="MobiDB-lite"/>
    </source>
</evidence>
<keyword evidence="4" id="KW-1185">Reference proteome</keyword>
<reference evidence="4" key="1">
    <citation type="submission" date="2019-06" db="EMBL/GenBank/DDBJ databases">
        <title>Draft genome sequence of the griseofulvin-producing fungus Xylaria cubensis strain G536.</title>
        <authorList>
            <person name="Mead M.E."/>
            <person name="Raja H.A."/>
            <person name="Steenwyk J.L."/>
            <person name="Knowles S.L."/>
            <person name="Oberlies N.H."/>
            <person name="Rokas A."/>
        </authorList>
    </citation>
    <scope>NUCLEOTIDE SEQUENCE [LARGE SCALE GENOMIC DNA]</scope>
    <source>
        <strain evidence="4">G536</strain>
    </source>
</reference>
<feature type="region of interest" description="Disordered" evidence="1">
    <location>
        <begin position="105"/>
        <end position="182"/>
    </location>
</feature>
<name>A0A553I0A6_9PEZI</name>
<dbReference type="SUPFAM" id="SSF101447">
    <property type="entry name" value="Formin homology 2 domain (FH2 domain)"/>
    <property type="match status" value="1"/>
</dbReference>
<dbReference type="EMBL" id="VFLP01000028">
    <property type="protein sequence ID" value="TRX93621.1"/>
    <property type="molecule type" value="Genomic_DNA"/>
</dbReference>
<feature type="domain" description="Clr5" evidence="2">
    <location>
        <begin position="180"/>
        <end position="233"/>
    </location>
</feature>
<dbReference type="Pfam" id="PF14420">
    <property type="entry name" value="Clr5"/>
    <property type="match status" value="1"/>
</dbReference>
<evidence type="ECO:0000313" key="4">
    <source>
        <dbReference type="Proteomes" id="UP000319160"/>
    </source>
</evidence>
<dbReference type="InterPro" id="IPR025676">
    <property type="entry name" value="Clr5_dom"/>
</dbReference>
<dbReference type="PANTHER" id="PTHR38788">
    <property type="entry name" value="CLR5 DOMAIN-CONTAINING PROTEIN"/>
    <property type="match status" value="1"/>
</dbReference>
<comment type="caution">
    <text evidence="3">The sequence shown here is derived from an EMBL/GenBank/DDBJ whole genome shotgun (WGS) entry which is preliminary data.</text>
</comment>
<protein>
    <recommendedName>
        <fullName evidence="2">Clr5 domain-containing protein</fullName>
    </recommendedName>
</protein>